<dbReference type="PANTHER" id="PTHR33797:SF2">
    <property type="entry name" value="ORGANIC HYDROPEROXIDE RESISTANCE PROTEIN-LIKE"/>
    <property type="match status" value="1"/>
</dbReference>
<dbReference type="InterPro" id="IPR015946">
    <property type="entry name" value="KH_dom-like_a/b"/>
</dbReference>
<dbReference type="Pfam" id="PF02566">
    <property type="entry name" value="OsmC"/>
    <property type="match status" value="1"/>
</dbReference>
<dbReference type="InterPro" id="IPR003718">
    <property type="entry name" value="OsmC/Ohr_fam"/>
</dbReference>
<accession>A0AA41YS19</accession>
<evidence type="ECO:0000313" key="3">
    <source>
        <dbReference type="Proteomes" id="UP001165679"/>
    </source>
</evidence>
<comment type="similarity">
    <text evidence="1">Belongs to the OsmC/Ohr family.</text>
</comment>
<evidence type="ECO:0000256" key="1">
    <source>
        <dbReference type="ARBA" id="ARBA00007378"/>
    </source>
</evidence>
<dbReference type="Gene3D" id="2.20.25.10">
    <property type="match status" value="1"/>
</dbReference>
<keyword evidence="3" id="KW-1185">Reference proteome</keyword>
<evidence type="ECO:0000313" key="2">
    <source>
        <dbReference type="EMBL" id="MCW3474447.1"/>
    </source>
</evidence>
<dbReference type="EMBL" id="JAPDNT010000003">
    <property type="protein sequence ID" value="MCW3474447.1"/>
    <property type="molecule type" value="Genomic_DNA"/>
</dbReference>
<dbReference type="Gene3D" id="3.30.300.20">
    <property type="match status" value="1"/>
</dbReference>
<proteinExistence type="inferred from homology"/>
<gene>
    <name evidence="2" type="ORF">OL599_07610</name>
</gene>
<reference evidence="2" key="1">
    <citation type="submission" date="2022-09" db="EMBL/GenBank/DDBJ databases">
        <title>Rhodovastum sp. nov. RN2-1 isolated from soil in Seongnam, South Korea.</title>
        <authorList>
            <person name="Le N.T."/>
        </authorList>
    </citation>
    <scope>NUCLEOTIDE SEQUENCE</scope>
    <source>
        <strain evidence="2">RN2-1</strain>
    </source>
</reference>
<dbReference type="AlphaFoldDB" id="A0AA41YS19"/>
<name>A0AA41YS19_9PROT</name>
<sequence length="136" mass="13986">MGYTAIATTAGGRNGHVESSDGLIKFDLSVPKGLGGPGKAGMTNPEQLFAAGYSACFGSAIEFVAHTDKVAIAGVAVTADVTIDMNDGGFFLAAKLKAKIDGVDRATAQGLLEKAHQVCPYSKATRGNIKVELELL</sequence>
<dbReference type="InterPro" id="IPR036102">
    <property type="entry name" value="OsmC/Ohrsf"/>
</dbReference>
<protein>
    <submittedName>
        <fullName evidence="2">Organic hydroperoxide resistance protein</fullName>
    </submittedName>
</protein>
<comment type="caution">
    <text evidence="2">The sequence shown here is derived from an EMBL/GenBank/DDBJ whole genome shotgun (WGS) entry which is preliminary data.</text>
</comment>
<dbReference type="NCBIfam" id="TIGR03561">
    <property type="entry name" value="organ_hyd_perox"/>
    <property type="match status" value="1"/>
</dbReference>
<organism evidence="2 3">
    <name type="scientific">Limobrevibacterium gyesilva</name>
    <dbReference type="NCBI Taxonomy" id="2991712"/>
    <lineage>
        <taxon>Bacteria</taxon>
        <taxon>Pseudomonadati</taxon>
        <taxon>Pseudomonadota</taxon>
        <taxon>Alphaproteobacteria</taxon>
        <taxon>Acetobacterales</taxon>
        <taxon>Acetobacteraceae</taxon>
        <taxon>Limobrevibacterium</taxon>
    </lineage>
</organism>
<reference evidence="2" key="2">
    <citation type="submission" date="2022-10" db="EMBL/GenBank/DDBJ databases">
        <authorList>
            <person name="Trinh H.N."/>
        </authorList>
    </citation>
    <scope>NUCLEOTIDE SEQUENCE</scope>
    <source>
        <strain evidence="2">RN2-1</strain>
    </source>
</reference>
<dbReference type="GO" id="GO:0006979">
    <property type="term" value="P:response to oxidative stress"/>
    <property type="evidence" value="ECO:0007669"/>
    <property type="project" value="InterPro"/>
</dbReference>
<dbReference type="InterPro" id="IPR019953">
    <property type="entry name" value="OHR"/>
</dbReference>
<dbReference type="Proteomes" id="UP001165679">
    <property type="component" value="Unassembled WGS sequence"/>
</dbReference>
<dbReference type="PANTHER" id="PTHR33797">
    <property type="entry name" value="ORGANIC HYDROPEROXIDE RESISTANCE PROTEIN-LIKE"/>
    <property type="match status" value="1"/>
</dbReference>
<dbReference type="SUPFAM" id="SSF82784">
    <property type="entry name" value="OsmC-like"/>
    <property type="match status" value="1"/>
</dbReference>